<reference evidence="3 4" key="1">
    <citation type="submission" date="2019-10" db="EMBL/GenBank/DDBJ databases">
        <title>Rudanella paleaurantiibacter sp. nov., isolated from sludge.</title>
        <authorList>
            <person name="Xu S.Q."/>
        </authorList>
    </citation>
    <scope>NUCLEOTIDE SEQUENCE [LARGE SCALE GENOMIC DNA]</scope>
    <source>
        <strain evidence="3 4">HX-22-17</strain>
    </source>
</reference>
<name>A0A7J5U4B2_9BACT</name>
<feature type="domain" description="VanZ-like" evidence="2">
    <location>
        <begin position="43"/>
        <end position="108"/>
    </location>
</feature>
<evidence type="ECO:0000313" key="3">
    <source>
        <dbReference type="EMBL" id="KAB7732679.1"/>
    </source>
</evidence>
<organism evidence="3 4">
    <name type="scientific">Rudanella paleaurantiibacter</name>
    <dbReference type="NCBI Taxonomy" id="2614655"/>
    <lineage>
        <taxon>Bacteria</taxon>
        <taxon>Pseudomonadati</taxon>
        <taxon>Bacteroidota</taxon>
        <taxon>Cytophagia</taxon>
        <taxon>Cytophagales</taxon>
        <taxon>Cytophagaceae</taxon>
        <taxon>Rudanella</taxon>
    </lineage>
</organism>
<keyword evidence="1" id="KW-0812">Transmembrane</keyword>
<dbReference type="Proteomes" id="UP000488299">
    <property type="component" value="Unassembled WGS sequence"/>
</dbReference>
<dbReference type="PANTHER" id="PTHR28008">
    <property type="entry name" value="DOMAIN PROTEIN, PUTATIVE (AFU_ORTHOLOGUE AFUA_3G10980)-RELATED"/>
    <property type="match status" value="1"/>
</dbReference>
<sequence length="117" mass="12776">MTIAGRSLQYWLAVGWTIAIFVACSLPGNGKVNLTNSDKWNHAGVFFVFGILWVNLGRRPGLVILAGIAYGMLIEVWQGIMPIGRTFDWYDGLADAVGVVVGVGVALLAERLRNRRS</sequence>
<comment type="caution">
    <text evidence="3">The sequence shown here is derived from an EMBL/GenBank/DDBJ whole genome shotgun (WGS) entry which is preliminary data.</text>
</comment>
<dbReference type="InterPro" id="IPR006976">
    <property type="entry name" value="VanZ-like"/>
</dbReference>
<proteinExistence type="predicted"/>
<gene>
    <name evidence="3" type="ORF">F5984_01645</name>
</gene>
<feature type="transmembrane region" description="Helical" evidence="1">
    <location>
        <begin position="40"/>
        <end position="56"/>
    </location>
</feature>
<keyword evidence="1" id="KW-0472">Membrane</keyword>
<dbReference type="PANTHER" id="PTHR28008:SF1">
    <property type="entry name" value="DOMAIN PROTEIN, PUTATIVE (AFU_ORTHOLOGUE AFUA_3G10980)-RELATED"/>
    <property type="match status" value="1"/>
</dbReference>
<keyword evidence="4" id="KW-1185">Reference proteome</keyword>
<dbReference type="AlphaFoldDB" id="A0A7J5U4B2"/>
<evidence type="ECO:0000256" key="1">
    <source>
        <dbReference type="SAM" id="Phobius"/>
    </source>
</evidence>
<evidence type="ECO:0000313" key="4">
    <source>
        <dbReference type="Proteomes" id="UP000488299"/>
    </source>
</evidence>
<evidence type="ECO:0000259" key="2">
    <source>
        <dbReference type="Pfam" id="PF04892"/>
    </source>
</evidence>
<dbReference type="Pfam" id="PF04892">
    <property type="entry name" value="VanZ"/>
    <property type="match status" value="1"/>
</dbReference>
<feature type="transmembrane region" description="Helical" evidence="1">
    <location>
        <begin position="63"/>
        <end position="80"/>
    </location>
</feature>
<feature type="transmembrane region" description="Helical" evidence="1">
    <location>
        <begin position="92"/>
        <end position="109"/>
    </location>
</feature>
<protein>
    <submittedName>
        <fullName evidence="3">VanZ family protein</fullName>
    </submittedName>
</protein>
<accession>A0A7J5U4B2</accession>
<dbReference type="NCBIfam" id="NF037970">
    <property type="entry name" value="vanZ_1"/>
    <property type="match status" value="1"/>
</dbReference>
<dbReference type="PROSITE" id="PS51257">
    <property type="entry name" value="PROKAR_LIPOPROTEIN"/>
    <property type="match status" value="1"/>
</dbReference>
<feature type="transmembrane region" description="Helical" evidence="1">
    <location>
        <begin position="7"/>
        <end position="28"/>
    </location>
</feature>
<dbReference type="EMBL" id="WELI01000001">
    <property type="protein sequence ID" value="KAB7732679.1"/>
    <property type="molecule type" value="Genomic_DNA"/>
</dbReference>
<keyword evidence="1" id="KW-1133">Transmembrane helix</keyword>
<dbReference type="RefSeq" id="WP_152122191.1">
    <property type="nucleotide sequence ID" value="NZ_WELI01000001.1"/>
</dbReference>